<evidence type="ECO:0000256" key="1">
    <source>
        <dbReference type="SAM" id="MobiDB-lite"/>
    </source>
</evidence>
<accession>A0AA39SGH3</accession>
<sequence length="237" mass="25461">MGRYVPPKTCMGNNTSINGFNGAARKETSRSNVSGEVIMAKSNDKHLEDIVVDEAATMGGIQDQMGCGNERQILLEAGEGSSIPYGPSPNVILGSNMLADPIKYMSKDNSTQNSGSGCDSPCLLNAHLKPIQKPIKWKRLARGKSINQELGEKSNLDERHQTVLVCVCTFSSSLCLFVFASDERHQSDQTNLTASILLLLLFLSLSPPPTASSSSSCISLTNHHADSSDRSANGSDW</sequence>
<dbReference type="AlphaFoldDB" id="A0AA39SGH3"/>
<protein>
    <submittedName>
        <fullName evidence="2">Uncharacterized protein</fullName>
    </submittedName>
</protein>
<feature type="region of interest" description="Disordered" evidence="1">
    <location>
        <begin position="213"/>
        <end position="237"/>
    </location>
</feature>
<keyword evidence="3" id="KW-1185">Reference proteome</keyword>
<dbReference type="EMBL" id="JAUESC010000380">
    <property type="protein sequence ID" value="KAK0592371.1"/>
    <property type="molecule type" value="Genomic_DNA"/>
</dbReference>
<comment type="caution">
    <text evidence="2">The sequence shown here is derived from an EMBL/GenBank/DDBJ whole genome shotgun (WGS) entry which is preliminary data.</text>
</comment>
<gene>
    <name evidence="2" type="ORF">LWI29_018047</name>
</gene>
<evidence type="ECO:0000313" key="2">
    <source>
        <dbReference type="EMBL" id="KAK0592371.1"/>
    </source>
</evidence>
<organism evidence="2 3">
    <name type="scientific">Acer saccharum</name>
    <name type="common">Sugar maple</name>
    <dbReference type="NCBI Taxonomy" id="4024"/>
    <lineage>
        <taxon>Eukaryota</taxon>
        <taxon>Viridiplantae</taxon>
        <taxon>Streptophyta</taxon>
        <taxon>Embryophyta</taxon>
        <taxon>Tracheophyta</taxon>
        <taxon>Spermatophyta</taxon>
        <taxon>Magnoliopsida</taxon>
        <taxon>eudicotyledons</taxon>
        <taxon>Gunneridae</taxon>
        <taxon>Pentapetalae</taxon>
        <taxon>rosids</taxon>
        <taxon>malvids</taxon>
        <taxon>Sapindales</taxon>
        <taxon>Sapindaceae</taxon>
        <taxon>Hippocastanoideae</taxon>
        <taxon>Acereae</taxon>
        <taxon>Acer</taxon>
    </lineage>
</organism>
<evidence type="ECO:0000313" key="3">
    <source>
        <dbReference type="Proteomes" id="UP001168877"/>
    </source>
</evidence>
<dbReference type="Proteomes" id="UP001168877">
    <property type="component" value="Unassembled WGS sequence"/>
</dbReference>
<name>A0AA39SGH3_ACESA</name>
<reference evidence="2" key="1">
    <citation type="journal article" date="2022" name="Plant J.">
        <title>Strategies of tolerance reflected in two North American maple genomes.</title>
        <authorList>
            <person name="McEvoy S.L."/>
            <person name="Sezen U.U."/>
            <person name="Trouern-Trend A."/>
            <person name="McMahon S.M."/>
            <person name="Schaberg P.G."/>
            <person name="Yang J."/>
            <person name="Wegrzyn J.L."/>
            <person name="Swenson N.G."/>
        </authorList>
    </citation>
    <scope>NUCLEOTIDE SEQUENCE</scope>
    <source>
        <strain evidence="2">NS2018</strain>
    </source>
</reference>
<proteinExistence type="predicted"/>
<reference evidence="2" key="2">
    <citation type="submission" date="2023-06" db="EMBL/GenBank/DDBJ databases">
        <authorList>
            <person name="Swenson N.G."/>
            <person name="Wegrzyn J.L."/>
            <person name="Mcevoy S.L."/>
        </authorList>
    </citation>
    <scope>NUCLEOTIDE SEQUENCE</scope>
    <source>
        <strain evidence="2">NS2018</strain>
        <tissue evidence="2">Leaf</tissue>
    </source>
</reference>